<dbReference type="EMBL" id="AP006493">
    <property type="protein sequence ID" value="BAM80544.1"/>
    <property type="molecule type" value="Genomic_DNA"/>
</dbReference>
<gene>
    <name evidence="1" type="ORF">CYME_CMK176C</name>
</gene>
<dbReference type="RefSeq" id="XP_005536580.1">
    <property type="nucleotide sequence ID" value="XM_005536523.1"/>
</dbReference>
<name>M1V8D6_CYAM1</name>
<dbReference type="PANTHER" id="PTHR34041:SF1">
    <property type="entry name" value="PHOTOSYSTEM II REPAIR PROTEIN PSB27-H1, CHLOROPLASTIC"/>
    <property type="match status" value="1"/>
</dbReference>
<dbReference type="InterPro" id="IPR038450">
    <property type="entry name" value="PSII_Psb27_sf"/>
</dbReference>
<dbReference type="KEGG" id="cme:CYME_CMK176C"/>
<dbReference type="AlphaFoldDB" id="M1V8D6"/>
<protein>
    <submittedName>
        <fullName evidence="1">Photosystem II protein Psb27</fullName>
    </submittedName>
</protein>
<dbReference type="InterPro" id="IPR025585">
    <property type="entry name" value="PSII_Psb27"/>
</dbReference>
<reference evidence="1 2" key="1">
    <citation type="journal article" date="2004" name="Nature">
        <title>Genome sequence of the ultrasmall unicellular red alga Cyanidioschyzon merolae 10D.</title>
        <authorList>
            <person name="Matsuzaki M."/>
            <person name="Misumi O."/>
            <person name="Shin-i T."/>
            <person name="Maruyama S."/>
            <person name="Takahara M."/>
            <person name="Miyagishima S."/>
            <person name="Mori T."/>
            <person name="Nishida K."/>
            <person name="Yagisawa F."/>
            <person name="Nishida K."/>
            <person name="Yoshida Y."/>
            <person name="Nishimura Y."/>
            <person name="Nakao S."/>
            <person name="Kobayashi T."/>
            <person name="Momoyama Y."/>
            <person name="Higashiyama T."/>
            <person name="Minoda A."/>
            <person name="Sano M."/>
            <person name="Nomoto H."/>
            <person name="Oishi K."/>
            <person name="Hayashi H."/>
            <person name="Ohta F."/>
            <person name="Nishizaka S."/>
            <person name="Haga S."/>
            <person name="Miura S."/>
            <person name="Morishita T."/>
            <person name="Kabeya Y."/>
            <person name="Terasawa K."/>
            <person name="Suzuki Y."/>
            <person name="Ishii Y."/>
            <person name="Asakawa S."/>
            <person name="Takano H."/>
            <person name="Ohta N."/>
            <person name="Kuroiwa H."/>
            <person name="Tanaka K."/>
            <person name="Shimizu N."/>
            <person name="Sugano S."/>
            <person name="Sato N."/>
            <person name="Nozaki H."/>
            <person name="Ogasawara N."/>
            <person name="Kohara Y."/>
            <person name="Kuroiwa T."/>
        </authorList>
    </citation>
    <scope>NUCLEOTIDE SEQUENCE [LARGE SCALE GENOMIC DNA]</scope>
    <source>
        <strain evidence="1 2">10D</strain>
    </source>
</reference>
<proteinExistence type="inferred from homology"/>
<dbReference type="eggNOG" id="ENOG502RZI3">
    <property type="taxonomic scope" value="Eukaryota"/>
</dbReference>
<evidence type="ECO:0000313" key="2">
    <source>
        <dbReference type="Proteomes" id="UP000007014"/>
    </source>
</evidence>
<dbReference type="GO" id="GO:0009523">
    <property type="term" value="C:photosystem II"/>
    <property type="evidence" value="ECO:0007669"/>
    <property type="project" value="InterPro"/>
</dbReference>
<dbReference type="OrthoDB" id="419533at2759"/>
<dbReference type="Gramene" id="CMK176CT">
    <property type="protein sequence ID" value="CMK176CT"/>
    <property type="gene ID" value="CMK176C"/>
</dbReference>
<evidence type="ECO:0000313" key="1">
    <source>
        <dbReference type="EMBL" id="BAM80544.1"/>
    </source>
</evidence>
<dbReference type="HOGENOM" id="CLU_112237_0_0_1"/>
<keyword evidence="2" id="KW-1185">Reference proteome</keyword>
<dbReference type="GO" id="GO:0010206">
    <property type="term" value="P:photosystem II repair"/>
    <property type="evidence" value="ECO:0007669"/>
    <property type="project" value="InterPro"/>
</dbReference>
<dbReference type="Proteomes" id="UP000007014">
    <property type="component" value="Chromosome 11"/>
</dbReference>
<dbReference type="HAMAP" id="MF_01481">
    <property type="entry name" value="PSII_Psb27"/>
    <property type="match status" value="1"/>
</dbReference>
<dbReference type="GeneID" id="16994482"/>
<reference evidence="1 2" key="2">
    <citation type="journal article" date="2007" name="BMC Biol.">
        <title>A 100%-complete sequence reveals unusually simple genomic features in the hot-spring red alga Cyanidioschyzon merolae.</title>
        <authorList>
            <person name="Nozaki H."/>
            <person name="Takano H."/>
            <person name="Misumi O."/>
            <person name="Terasawa K."/>
            <person name="Matsuzaki M."/>
            <person name="Maruyama S."/>
            <person name="Nishida K."/>
            <person name="Yagisawa F."/>
            <person name="Yoshida Y."/>
            <person name="Fujiwara T."/>
            <person name="Takio S."/>
            <person name="Tamura K."/>
            <person name="Chung S.J."/>
            <person name="Nakamura S."/>
            <person name="Kuroiwa H."/>
            <person name="Tanaka K."/>
            <person name="Sato N."/>
            <person name="Kuroiwa T."/>
        </authorList>
    </citation>
    <scope>NUCLEOTIDE SEQUENCE [LARGE SCALE GENOMIC DNA]</scope>
    <source>
        <strain evidence="1 2">10D</strain>
    </source>
</reference>
<dbReference type="PANTHER" id="PTHR34041">
    <property type="entry name" value="PHOTOSYSTEM II REPAIR PROTEIN PSB27-H1, CHLOROPLASTIC"/>
    <property type="match status" value="1"/>
</dbReference>
<sequence>MIKTRVTAFVQLPVSAQSGRAARVNAPRKHRLQSRKFVLHSELRVDRRVFLRNSLAVFLGSLTAAFSASRTDWGAQPANAEVLRHAAPGYELHGDYHEDATQVVQSMRTVTRLERGTPGMKEKVDATRKQMNDFVALYRRNPNVAGAVSFSTLYTAINTLAGHFASYGSTYPVPEKRKKRLEQQLNDVERALSRGR</sequence>
<accession>M1V8D6</accession>
<dbReference type="Pfam" id="PF13326">
    <property type="entry name" value="PSII_Pbs27"/>
    <property type="match status" value="1"/>
</dbReference>
<dbReference type="STRING" id="280699.M1V8D6"/>
<dbReference type="GO" id="GO:0010207">
    <property type="term" value="P:photosystem II assembly"/>
    <property type="evidence" value="ECO:0007669"/>
    <property type="project" value="InterPro"/>
</dbReference>
<organism evidence="1 2">
    <name type="scientific">Cyanidioschyzon merolae (strain NIES-3377 / 10D)</name>
    <name type="common">Unicellular red alga</name>
    <dbReference type="NCBI Taxonomy" id="280699"/>
    <lineage>
        <taxon>Eukaryota</taxon>
        <taxon>Rhodophyta</taxon>
        <taxon>Bangiophyceae</taxon>
        <taxon>Cyanidiales</taxon>
        <taxon>Cyanidiaceae</taxon>
        <taxon>Cyanidioschyzon</taxon>
    </lineage>
</organism>
<dbReference type="Gene3D" id="1.20.58.810">
    <property type="entry name" value="Photosystem II Pbs27"/>
    <property type="match status" value="1"/>
</dbReference>